<proteinExistence type="predicted"/>
<dbReference type="InterPro" id="IPR026893">
    <property type="entry name" value="Tyr/Ser_Pase_IphP-type"/>
</dbReference>
<evidence type="ECO:0000313" key="1">
    <source>
        <dbReference type="Proteomes" id="UP000694865"/>
    </source>
</evidence>
<dbReference type="GeneID" id="100370490"/>
<protein>
    <submittedName>
        <fullName evidence="2">Uncharacterized protein LOC100370490</fullName>
    </submittedName>
</protein>
<keyword evidence="1" id="KW-1185">Reference proteome</keyword>
<dbReference type="SUPFAM" id="SSF52799">
    <property type="entry name" value="(Phosphotyrosine protein) phosphatases II"/>
    <property type="match status" value="1"/>
</dbReference>
<dbReference type="Pfam" id="PF13350">
    <property type="entry name" value="Y_phosphatase3"/>
    <property type="match status" value="1"/>
</dbReference>
<reference evidence="2" key="1">
    <citation type="submission" date="2025-08" db="UniProtKB">
        <authorList>
            <consortium name="RefSeq"/>
        </authorList>
    </citation>
    <scope>IDENTIFICATION</scope>
    <source>
        <tissue evidence="2">Testes</tissue>
    </source>
</reference>
<dbReference type="RefSeq" id="XP_006811230.1">
    <property type="nucleotide sequence ID" value="XM_006811167.1"/>
</dbReference>
<name>A0ABM0LTY9_SACKO</name>
<organism evidence="1 2">
    <name type="scientific">Saccoglossus kowalevskii</name>
    <name type="common">Acorn worm</name>
    <dbReference type="NCBI Taxonomy" id="10224"/>
    <lineage>
        <taxon>Eukaryota</taxon>
        <taxon>Metazoa</taxon>
        <taxon>Hemichordata</taxon>
        <taxon>Enteropneusta</taxon>
        <taxon>Harrimaniidae</taxon>
        <taxon>Saccoglossus</taxon>
    </lineage>
</organism>
<dbReference type="InterPro" id="IPR029021">
    <property type="entry name" value="Prot-tyrosine_phosphatase-like"/>
</dbReference>
<accession>A0ABM0LTY9</accession>
<dbReference type="Proteomes" id="UP000694865">
    <property type="component" value="Unplaced"/>
</dbReference>
<sequence>MSREAVCEDYALSETLLAPIRSRVHDEIVKKFDFSEDFISARPETMASLLDYIDEKYGSVESYLISIGFTQEDQDVLRKYFLLINWSVKGQGIKGYWLGRIHSKLGDDSRENTMKFLKLQ</sequence>
<dbReference type="Gene3D" id="3.90.190.10">
    <property type="entry name" value="Protein tyrosine phosphatase superfamily"/>
    <property type="match status" value="1"/>
</dbReference>
<evidence type="ECO:0000313" key="2">
    <source>
        <dbReference type="RefSeq" id="XP_006811230.1"/>
    </source>
</evidence>
<gene>
    <name evidence="2" type="primary">LOC100370490</name>
</gene>